<dbReference type="AlphaFoldDB" id="A0A0F6TPA4"/>
<dbReference type="PROSITE" id="PS51471">
    <property type="entry name" value="FE2OG_OXY"/>
    <property type="match status" value="1"/>
</dbReference>
<evidence type="ECO:0000313" key="9">
    <source>
        <dbReference type="Proteomes" id="UP000034071"/>
    </source>
</evidence>
<dbReference type="GO" id="GO:0031418">
    <property type="term" value="F:L-ascorbic acid binding"/>
    <property type="evidence" value="ECO:0007669"/>
    <property type="project" value="UniProtKB-KW"/>
</dbReference>
<keyword evidence="5" id="KW-0560">Oxidoreductase</keyword>
<dbReference type="PATRIC" id="fig|914150.5.peg.518"/>
<protein>
    <submittedName>
        <fullName evidence="8">2OG-Fe(II) oxygenase family Oxidoreductase</fullName>
    </submittedName>
</protein>
<dbReference type="PANTHER" id="PTHR12907">
    <property type="entry name" value="EGL NINE HOMOLOG-RELATED"/>
    <property type="match status" value="1"/>
</dbReference>
<keyword evidence="6" id="KW-0408">Iron</keyword>
<dbReference type="SMART" id="SM00702">
    <property type="entry name" value="P4Hc"/>
    <property type="match status" value="1"/>
</dbReference>
<feature type="domain" description="Fe2OG dioxygenase" evidence="7">
    <location>
        <begin position="104"/>
        <end position="206"/>
    </location>
</feature>
<dbReference type="InterPro" id="IPR006620">
    <property type="entry name" value="Pro_4_hyd_alph"/>
</dbReference>
<dbReference type="InterPro" id="IPR005123">
    <property type="entry name" value="Oxoglu/Fe-dep_dioxygenase_dom"/>
</dbReference>
<keyword evidence="9" id="KW-1185">Reference proteome</keyword>
<proteinExistence type="predicted"/>
<organism evidence="8 9">
    <name type="scientific">Kangiella geojedonensis</name>
    <dbReference type="NCBI Taxonomy" id="914150"/>
    <lineage>
        <taxon>Bacteria</taxon>
        <taxon>Pseudomonadati</taxon>
        <taxon>Pseudomonadota</taxon>
        <taxon>Gammaproteobacteria</taxon>
        <taxon>Kangiellales</taxon>
        <taxon>Kangiellaceae</taxon>
        <taxon>Kangiella</taxon>
    </lineage>
</organism>
<dbReference type="KEGG" id="kge:TQ33_0512"/>
<dbReference type="Proteomes" id="UP000034071">
    <property type="component" value="Chromosome"/>
</dbReference>
<evidence type="ECO:0000313" key="8">
    <source>
        <dbReference type="EMBL" id="AKE51495.1"/>
    </source>
</evidence>
<evidence type="ECO:0000256" key="1">
    <source>
        <dbReference type="ARBA" id="ARBA00001961"/>
    </source>
</evidence>
<evidence type="ECO:0000256" key="6">
    <source>
        <dbReference type="ARBA" id="ARBA00023004"/>
    </source>
</evidence>
<sequence length="218" mass="24766">MATTNTMSPENSLLFDNIANDLSKKGYSVNYNALPQQLSLELLDQLHVMSRKEFDAAGIGRQQDHMVDNSVRTDEICWIDGSSDAGEKWLAWSSELREYLNSQLFLGLFSFESHFAHYGPGDFYKRHLDAFKGQSNRVLSIVVYLNVDWQPEDGGELVLYKDEEDAEGFKVNPSLGTVVAFLSEQFPHEVLPAAHDRYSIAGWYRLNTSQPDRVDPPR</sequence>
<comment type="cofactor">
    <cofactor evidence="1">
        <name>L-ascorbate</name>
        <dbReference type="ChEBI" id="CHEBI:38290"/>
    </cofactor>
</comment>
<dbReference type="GO" id="GO:0071456">
    <property type="term" value="P:cellular response to hypoxia"/>
    <property type="evidence" value="ECO:0007669"/>
    <property type="project" value="TreeGrafter"/>
</dbReference>
<reference evidence="8 9" key="1">
    <citation type="submission" date="2015-02" db="EMBL/GenBank/DDBJ databases">
        <title>Complete genome sequence of Kangiella geojedonensis strain YCS-5T.</title>
        <authorList>
            <person name="Kim K.M."/>
        </authorList>
    </citation>
    <scope>NUCLEOTIDE SEQUENCE [LARGE SCALE GENOMIC DNA]</scope>
    <source>
        <strain evidence="8 9">YCS-5</strain>
    </source>
</reference>
<evidence type="ECO:0000259" key="7">
    <source>
        <dbReference type="PROSITE" id="PS51471"/>
    </source>
</evidence>
<gene>
    <name evidence="8" type="ORF">TQ33_0512</name>
</gene>
<dbReference type="Gene3D" id="2.60.120.620">
    <property type="entry name" value="q2cbj1_9rhob like domain"/>
    <property type="match status" value="1"/>
</dbReference>
<dbReference type="GO" id="GO:0008198">
    <property type="term" value="F:ferrous iron binding"/>
    <property type="evidence" value="ECO:0007669"/>
    <property type="project" value="TreeGrafter"/>
</dbReference>
<keyword evidence="2" id="KW-0479">Metal-binding</keyword>
<dbReference type="GO" id="GO:0031543">
    <property type="term" value="F:peptidyl-proline dioxygenase activity"/>
    <property type="evidence" value="ECO:0007669"/>
    <property type="project" value="TreeGrafter"/>
</dbReference>
<dbReference type="Pfam" id="PF13640">
    <property type="entry name" value="2OG-FeII_Oxy_3"/>
    <property type="match status" value="1"/>
</dbReference>
<keyword evidence="4" id="KW-0223">Dioxygenase</keyword>
<evidence type="ECO:0000256" key="4">
    <source>
        <dbReference type="ARBA" id="ARBA00022964"/>
    </source>
</evidence>
<evidence type="ECO:0000256" key="3">
    <source>
        <dbReference type="ARBA" id="ARBA00022896"/>
    </source>
</evidence>
<keyword evidence="3" id="KW-0847">Vitamin C</keyword>
<dbReference type="HOGENOM" id="CLU_022206_1_0_6"/>
<evidence type="ECO:0000256" key="2">
    <source>
        <dbReference type="ARBA" id="ARBA00022723"/>
    </source>
</evidence>
<evidence type="ECO:0000256" key="5">
    <source>
        <dbReference type="ARBA" id="ARBA00023002"/>
    </source>
</evidence>
<dbReference type="InterPro" id="IPR051559">
    <property type="entry name" value="HIF_prolyl_hydroxylases"/>
</dbReference>
<dbReference type="InterPro" id="IPR044862">
    <property type="entry name" value="Pro_4_hyd_alph_FE2OG_OXY"/>
</dbReference>
<name>A0A0F6TPA4_9GAMM</name>
<dbReference type="RefSeq" id="WP_046560681.1">
    <property type="nucleotide sequence ID" value="NZ_CP010975.1"/>
</dbReference>
<dbReference type="STRING" id="914150.TQ33_0512"/>
<dbReference type="EMBL" id="CP010975">
    <property type="protein sequence ID" value="AKE51495.1"/>
    <property type="molecule type" value="Genomic_DNA"/>
</dbReference>
<accession>A0A0F6TPA4</accession>
<dbReference type="PANTHER" id="PTHR12907:SF26">
    <property type="entry name" value="HIF PROLYL HYDROXYLASE, ISOFORM C"/>
    <property type="match status" value="1"/>
</dbReference>